<organism evidence="2 3">
    <name type="scientific">Pseudomonas tolaasii NCPPB 2192</name>
    <dbReference type="NCBI Taxonomy" id="564423"/>
    <lineage>
        <taxon>Bacteria</taxon>
        <taxon>Pseudomonadati</taxon>
        <taxon>Pseudomonadota</taxon>
        <taxon>Gammaproteobacteria</taxon>
        <taxon>Pseudomonadales</taxon>
        <taxon>Pseudomonadaceae</taxon>
        <taxon>Pseudomonas</taxon>
    </lineage>
</organism>
<dbReference type="GeneID" id="55848572"/>
<dbReference type="RefSeq" id="WP_231124366.1">
    <property type="nucleotide sequence ID" value="NZ_PHHD01000001.1"/>
</dbReference>
<evidence type="ECO:0000313" key="3">
    <source>
        <dbReference type="Proteomes" id="UP000232891"/>
    </source>
</evidence>
<proteinExistence type="predicted"/>
<comment type="caution">
    <text evidence="2">The sequence shown here is derived from an EMBL/GenBank/DDBJ whole genome shotgun (WGS) entry which is preliminary data.</text>
</comment>
<sequence>MNISPVFVIKENPNSGLMPDLPNAAKLTRPRREVSSDESVPSRSAREEGNRELAVRYAEALESHSDPYAAVISNIPSDSTFGQWRSQLRSALEDKDFQEWLRKEGYDPSSLEIFPQQGTLSVRNPKGLTQFSLKDYSAWAMFADPILTAAKAYAPDGITHSALYADSVPLSQVAQFHAEEIHSDSTRNRQRAQAVKQDNALTTAGAGVERSEERLEAQKALLGNKRDLHTFRDALIRALVDVGDYLKQQSALHAYHHRNSPVPPPYDAGAGLQSYLRSQQIRLDPDSGFHLGSEPMAGKSVNLLQFMTGNGWEHPANEDELDNMGRELFRAVEPRQHLGDLGGGLSWPVPPDTQMQQDIYDAVSFNALQLPEFEKLRLSQNAFGYLAQTVDWTQEELNNPRQAIVKLLNSPVAKKLGEVLRDEFDGAGSGDDWVLMALQVGLNRDAVLKPDEKNKVAGFDLSAREHWGKPLSSVVAGLNRHLSKSYGHNAPIAAYLLLSHHAPELLVKHLPDHVTYGSPAWVSLKSIVAKAEMRTPGLAVTKAYEQLLKEDLKPITAAEKEVETQAGREGLIHWAVADGAIEKRADNNYTAEEIERAAVLAGERFDTLETASRAQRATVPSRKALALNLLKEHLTKTLGNIDFERKFLEPSELHNNLKGPYSILDIYLSPQSQTVWVSNDPAVDVGSISHTLRSLPPVNELFEKNVTEFADGFKGALEVSVKNMMSTLPVSDKEALEKGELKFYTQERFTRTTRYSGSSRISSASHSDTVDNKAVLIESMHQGKRRIYEVNTQRGTLHERADLTEGVKVGLGEWQSSGSKNPMISIRSNIRVSEVKTEAAQPATRPDISSLVQTFNSPRTQFIADTVANQMFTRDERETLIRNARGVTTFDTEVTVFEQIQAVARALILFASAIHSFEQGKVGEGLVFLAFDVFGFVVGGAGAVSRISKVVKVGGSAGGKAGRLARGLLSAANPFAGGKAIVTRGLPLHWSALGKGTFSWKVISTNRSVDRVYQSKPKDVVAGTDGSTGGVQVLAQQDPLTQNWYRYDLKTHKRYGTPLEAFEVESAAA</sequence>
<dbReference type="Proteomes" id="UP000232891">
    <property type="component" value="Unassembled WGS sequence"/>
</dbReference>
<reference evidence="2 3" key="1">
    <citation type="submission" date="2017-11" db="EMBL/GenBank/DDBJ databases">
        <title>Genome sequencing of a diverse group of Pseudomonas species.</title>
        <authorList>
            <person name="Loper J."/>
        </authorList>
    </citation>
    <scope>NUCLEOTIDE SEQUENCE [LARGE SCALE GENOMIC DNA]</scope>
    <source>
        <strain evidence="2 3">NCPPB 2192</strain>
    </source>
</reference>
<accession>A0ABX4QNT1</accession>
<evidence type="ECO:0000313" key="2">
    <source>
        <dbReference type="EMBL" id="PKA78436.1"/>
    </source>
</evidence>
<keyword evidence="3" id="KW-1185">Reference proteome</keyword>
<gene>
    <name evidence="2" type="ORF">ATI14_5540</name>
</gene>
<protein>
    <submittedName>
        <fullName evidence="2">Uncharacterized protein</fullName>
    </submittedName>
</protein>
<dbReference type="EMBL" id="PHHD01000001">
    <property type="protein sequence ID" value="PKA78436.1"/>
    <property type="molecule type" value="Genomic_DNA"/>
</dbReference>
<evidence type="ECO:0000256" key="1">
    <source>
        <dbReference type="SAM" id="MobiDB-lite"/>
    </source>
</evidence>
<name>A0ABX4QNT1_PSETO</name>
<feature type="region of interest" description="Disordered" evidence="1">
    <location>
        <begin position="12"/>
        <end position="49"/>
    </location>
</feature>